<dbReference type="InterPro" id="IPR011055">
    <property type="entry name" value="Dup_hybrid_motif"/>
</dbReference>
<dbReference type="RefSeq" id="WP_323194864.1">
    <property type="nucleotide sequence ID" value="NZ_JAYGHG010000004.1"/>
</dbReference>
<dbReference type="Proteomes" id="UP001302120">
    <property type="component" value="Unassembled WGS sequence"/>
</dbReference>
<evidence type="ECO:0000259" key="3">
    <source>
        <dbReference type="Pfam" id="PF01551"/>
    </source>
</evidence>
<sequence length="557" mass="58989">MTQRHKSAHHDLNNSKKRNPYGNLLHIYASTLPAQSFFLLSSASFLSGGLAIAQTETGIDNIVPTTESSSANVVIPTKVEKNTVSAVPSPAKSDLVQRQADLTERLRSRQGVSTPETSVTLEKPKTEVSTPKANVILEKLKTEVSAPETSVTLETPKTQVSTPKANVILEKPKTEVAQPPKLRTLPEKLPEIAQPSNSSNSATTATAGKTKDYNNVYLDPTNYSTNTQATYKAPNSVVLTERSSGCQTVLPSGESVLSSSCVPSAQNQPVASSDAKTTPNWLKASQNTPVENAPVARPVAINTPVAQPVAQPVVRPVATNNRQTASSGVSKTASGLRRFLPKPSDFVSTSNQGSAIASSGETLPPPMTAANVAPRTSKVAYDFPLASVLPQIPFTGNLAYRGDGDMIFPLSIPARITSMFGWRTHPISGDRRFHAGTDLGAPTGTPVIAAGDGTVQTANWMGGYGLTVIVNHPSAEQTLYAHLSELFVQPGQKVEQGTIIGRVGSTGNSTGPHLHFEVRHLKPEGWVAVDSGVQLQVALNQLVQALQTARVTGEPDS</sequence>
<evidence type="ECO:0000256" key="2">
    <source>
        <dbReference type="SAM" id="MobiDB-lite"/>
    </source>
</evidence>
<feature type="domain" description="M23ase beta-sheet core" evidence="3">
    <location>
        <begin position="432"/>
        <end position="520"/>
    </location>
</feature>
<feature type="region of interest" description="Disordered" evidence="2">
    <location>
        <begin position="341"/>
        <end position="362"/>
    </location>
</feature>
<dbReference type="PANTHER" id="PTHR21666">
    <property type="entry name" value="PEPTIDASE-RELATED"/>
    <property type="match status" value="1"/>
</dbReference>
<feature type="region of interest" description="Disordered" evidence="2">
    <location>
        <begin position="106"/>
        <end position="126"/>
    </location>
</feature>
<dbReference type="Pfam" id="PF01551">
    <property type="entry name" value="Peptidase_M23"/>
    <property type="match status" value="1"/>
</dbReference>
<dbReference type="Gene3D" id="2.70.70.10">
    <property type="entry name" value="Glucose Permease (Domain IIA)"/>
    <property type="match status" value="1"/>
</dbReference>
<feature type="compositionally biased region" description="Polar residues" evidence="2">
    <location>
        <begin position="346"/>
        <end position="361"/>
    </location>
</feature>
<organism evidence="4 5">
    <name type="scientific">Nodularia harveyana UHCC-0300</name>
    <dbReference type="NCBI Taxonomy" id="2974287"/>
    <lineage>
        <taxon>Bacteria</taxon>
        <taxon>Bacillati</taxon>
        <taxon>Cyanobacteriota</taxon>
        <taxon>Cyanophyceae</taxon>
        <taxon>Nostocales</taxon>
        <taxon>Nodulariaceae</taxon>
        <taxon>Nodularia</taxon>
    </lineage>
</organism>
<dbReference type="PANTHER" id="PTHR21666:SF289">
    <property type="entry name" value="L-ALA--D-GLU ENDOPEPTIDASE"/>
    <property type="match status" value="1"/>
</dbReference>
<evidence type="ECO:0000313" key="5">
    <source>
        <dbReference type="Proteomes" id="UP001302120"/>
    </source>
</evidence>
<evidence type="ECO:0000256" key="1">
    <source>
        <dbReference type="ARBA" id="ARBA00022729"/>
    </source>
</evidence>
<proteinExistence type="predicted"/>
<feature type="compositionally biased region" description="Polar residues" evidence="2">
    <location>
        <begin position="110"/>
        <end position="120"/>
    </location>
</feature>
<comment type="caution">
    <text evidence="4">The sequence shown here is derived from an EMBL/GenBank/DDBJ whole genome shotgun (WGS) entry which is preliminary data.</text>
</comment>
<name>A0ABU5UAH0_9CYAN</name>
<reference evidence="4 5" key="1">
    <citation type="submission" date="2023-12" db="EMBL/GenBank/DDBJ databases">
        <title>Baltic Sea Cyanobacteria.</title>
        <authorList>
            <person name="Delbaje E."/>
            <person name="Fewer D.P."/>
            <person name="Shishido T.K."/>
        </authorList>
    </citation>
    <scope>NUCLEOTIDE SEQUENCE [LARGE SCALE GENOMIC DNA]</scope>
    <source>
        <strain evidence="4 5">UHCC-0300</strain>
    </source>
</reference>
<evidence type="ECO:0000313" key="4">
    <source>
        <dbReference type="EMBL" id="MEA5580517.1"/>
    </source>
</evidence>
<feature type="region of interest" description="Disordered" evidence="2">
    <location>
        <begin position="1"/>
        <end position="20"/>
    </location>
</feature>
<keyword evidence="5" id="KW-1185">Reference proteome</keyword>
<accession>A0ABU5UAH0</accession>
<dbReference type="InterPro" id="IPR050570">
    <property type="entry name" value="Cell_wall_metabolism_enzyme"/>
</dbReference>
<dbReference type="EMBL" id="JAYGHG010000004">
    <property type="protein sequence ID" value="MEA5580517.1"/>
    <property type="molecule type" value="Genomic_DNA"/>
</dbReference>
<dbReference type="SUPFAM" id="SSF51261">
    <property type="entry name" value="Duplicated hybrid motif"/>
    <property type="match status" value="1"/>
</dbReference>
<keyword evidence="1" id="KW-0732">Signal</keyword>
<gene>
    <name evidence="4" type="ORF">VB620_04065</name>
</gene>
<dbReference type="InterPro" id="IPR016047">
    <property type="entry name" value="M23ase_b-sheet_dom"/>
</dbReference>
<dbReference type="CDD" id="cd12797">
    <property type="entry name" value="M23_peptidase"/>
    <property type="match status" value="1"/>
</dbReference>
<protein>
    <submittedName>
        <fullName evidence="4">Peptidoglycan DD-metalloendopeptidase family protein</fullName>
    </submittedName>
</protein>